<dbReference type="GO" id="GO:0019005">
    <property type="term" value="C:SCF ubiquitin ligase complex"/>
    <property type="evidence" value="ECO:0007669"/>
    <property type="project" value="TreeGrafter"/>
</dbReference>
<dbReference type="Proteomes" id="UP000202511">
    <property type="component" value="Segment"/>
</dbReference>
<name>A0A0B5J0G6_9VIRU</name>
<dbReference type="KEGG" id="vg:23461881"/>
<dbReference type="GeneID" id="23461881"/>
<dbReference type="Pfam" id="PF12937">
    <property type="entry name" value="F-box-like"/>
    <property type="match status" value="1"/>
</dbReference>
<evidence type="ECO:0000259" key="1">
    <source>
        <dbReference type="PROSITE" id="PS50181"/>
    </source>
</evidence>
<dbReference type="RefSeq" id="YP_009119199.1">
    <property type="nucleotide sequence ID" value="NC_026440.1"/>
</dbReference>
<dbReference type="EMBL" id="KP136319">
    <property type="protein sequence ID" value="AJF96964.1"/>
    <property type="molecule type" value="Genomic_DNA"/>
</dbReference>
<dbReference type="PANTHER" id="PTHR12874:SF9">
    <property type="entry name" value="F-BOX ONLY PROTEIN 48"/>
    <property type="match status" value="1"/>
</dbReference>
<accession>A0A0B5J0G6</accession>
<organism evidence="2 3">
    <name type="scientific">Pandoravirus inopinatum</name>
    <dbReference type="NCBI Taxonomy" id="1605721"/>
    <lineage>
        <taxon>Viruses</taxon>
        <taxon>Pandoravirus</taxon>
    </lineage>
</organism>
<dbReference type="InterPro" id="IPR036047">
    <property type="entry name" value="F-box-like_dom_sf"/>
</dbReference>
<evidence type="ECO:0000313" key="3">
    <source>
        <dbReference type="Proteomes" id="UP000202511"/>
    </source>
</evidence>
<dbReference type="InterPro" id="IPR001810">
    <property type="entry name" value="F-box_dom"/>
</dbReference>
<dbReference type="PROSITE" id="PS50181">
    <property type="entry name" value="FBOX"/>
    <property type="match status" value="1"/>
</dbReference>
<sequence length="286" mass="31364">MDALPCEIMLAILEWLERPSDLAAIGMTSRQWHEVASDDRLWRALLRRRFPKWADDVERFARIDPGLRPDTAKDTLRMLVTCAACGRVPPMVACGRRGKGTRPNETLFAFNADGASKKVAHARLCGPCMDPRVGGAATKTDLKKRFMLNNDDLDALPYVERCNPYYRGAGPCASTLWPWPSKWPWASLGRKKSLTLHGKSARPPPQSVARPLCAAGANGRPSKPPCLPTLPLEKRQSRAMSASAVASASVPIVGINQTTRSGASEMDLTASVLIWDTKQTTKYVSP</sequence>
<evidence type="ECO:0000313" key="2">
    <source>
        <dbReference type="EMBL" id="AJF96964.1"/>
    </source>
</evidence>
<proteinExistence type="predicted"/>
<dbReference type="PANTHER" id="PTHR12874">
    <property type="entry name" value="F-BOX ONLY PROTEIN 48-RELATED"/>
    <property type="match status" value="1"/>
</dbReference>
<dbReference type="GO" id="GO:0031146">
    <property type="term" value="P:SCF-dependent proteasomal ubiquitin-dependent protein catabolic process"/>
    <property type="evidence" value="ECO:0007669"/>
    <property type="project" value="TreeGrafter"/>
</dbReference>
<protein>
    <submittedName>
        <fullName evidence="2">Morn repeat protein</fullName>
    </submittedName>
</protein>
<reference evidence="2 3" key="1">
    <citation type="journal article" date="2015" name="Parasitol. Res.">
        <title>Viruses in close associations with free-living amoebae.</title>
        <authorList>
            <person name="Scheid P."/>
        </authorList>
    </citation>
    <scope>NUCLEOTIDE SEQUENCE [LARGE SCALE GENOMIC DNA]</scope>
    <source>
        <strain evidence="2">KlaHel</strain>
    </source>
</reference>
<feature type="domain" description="F-box" evidence="1">
    <location>
        <begin position="1"/>
        <end position="45"/>
    </location>
</feature>
<dbReference type="Gene3D" id="1.20.1280.50">
    <property type="match status" value="1"/>
</dbReference>
<dbReference type="SUPFAM" id="SSF81383">
    <property type="entry name" value="F-box domain"/>
    <property type="match status" value="1"/>
</dbReference>